<dbReference type="EMBL" id="CAFBOS010000047">
    <property type="protein sequence ID" value="CAB4990917.1"/>
    <property type="molecule type" value="Genomic_DNA"/>
</dbReference>
<evidence type="ECO:0000313" key="3">
    <source>
        <dbReference type="EMBL" id="CAB4911656.1"/>
    </source>
</evidence>
<proteinExistence type="predicted"/>
<evidence type="ECO:0000313" key="2">
    <source>
        <dbReference type="EMBL" id="CAB4830843.1"/>
    </source>
</evidence>
<dbReference type="EMBL" id="CAFBMH010000054">
    <property type="protein sequence ID" value="CAB4911656.1"/>
    <property type="molecule type" value="Genomic_DNA"/>
</dbReference>
<protein>
    <submittedName>
        <fullName evidence="2">Unannotated protein</fullName>
    </submittedName>
</protein>
<gene>
    <name evidence="1" type="ORF">UFOPK2754_02826</name>
    <name evidence="2" type="ORF">UFOPK3139_01447</name>
    <name evidence="3" type="ORF">UFOPK3543_01548</name>
    <name evidence="4" type="ORF">UFOPK3967_00997</name>
</gene>
<evidence type="ECO:0000313" key="1">
    <source>
        <dbReference type="EMBL" id="CAB4766545.1"/>
    </source>
</evidence>
<accession>A0A6J7ADE7</accession>
<sequence>MLQPWEVEFCATCGCDEFSHNSFDHECDEDCDEDCELVDEDPVVECECGGCDDYTWMQDPQGAVCQCGCPEHESACEECDDCDGYVEWGTELERLREQLANRGLGWPSHSQPPPLSSSTIRLSWISEPVEVVGALIADAAGQPTRRDGLPQPEDEVFVYFAVTPDGLEIAITADEIAGSQR</sequence>
<organism evidence="2">
    <name type="scientific">freshwater metagenome</name>
    <dbReference type="NCBI Taxonomy" id="449393"/>
    <lineage>
        <taxon>unclassified sequences</taxon>
        <taxon>metagenomes</taxon>
        <taxon>ecological metagenomes</taxon>
    </lineage>
</organism>
<dbReference type="EMBL" id="CAEZYR010000147">
    <property type="protein sequence ID" value="CAB4766545.1"/>
    <property type="molecule type" value="Genomic_DNA"/>
</dbReference>
<dbReference type="AlphaFoldDB" id="A0A6J7ADE7"/>
<evidence type="ECO:0000313" key="4">
    <source>
        <dbReference type="EMBL" id="CAB4990917.1"/>
    </source>
</evidence>
<dbReference type="EMBL" id="CAFABA010000054">
    <property type="protein sequence ID" value="CAB4830843.1"/>
    <property type="molecule type" value="Genomic_DNA"/>
</dbReference>
<reference evidence="2" key="1">
    <citation type="submission" date="2020-05" db="EMBL/GenBank/DDBJ databases">
        <authorList>
            <person name="Chiriac C."/>
            <person name="Salcher M."/>
            <person name="Ghai R."/>
            <person name="Kavagutti S V."/>
        </authorList>
    </citation>
    <scope>NUCLEOTIDE SEQUENCE</scope>
</reference>
<name>A0A6J7ADE7_9ZZZZ</name>